<feature type="chain" id="PRO_5035758412" description="TGF-beta propeptide domain-containing protein" evidence="2">
    <location>
        <begin position="23"/>
        <end position="485"/>
    </location>
</feature>
<feature type="compositionally biased region" description="Basic residues" evidence="1">
    <location>
        <begin position="429"/>
        <end position="438"/>
    </location>
</feature>
<dbReference type="Gene3D" id="2.60.120.970">
    <property type="match status" value="1"/>
</dbReference>
<feature type="region of interest" description="Disordered" evidence="1">
    <location>
        <begin position="23"/>
        <end position="61"/>
    </location>
</feature>
<keyword evidence="5" id="KW-1185">Reference proteome</keyword>
<dbReference type="Proteomes" id="UP000494165">
    <property type="component" value="Unassembled WGS sequence"/>
</dbReference>
<reference evidence="4 5" key="1">
    <citation type="submission" date="2020-04" db="EMBL/GenBank/DDBJ databases">
        <authorList>
            <person name="Alioto T."/>
            <person name="Alioto T."/>
            <person name="Gomez Garrido J."/>
        </authorList>
    </citation>
    <scope>NUCLEOTIDE SEQUENCE [LARGE SCALE GENOMIC DNA]</scope>
</reference>
<sequence>MQSAPLLLLSVAVVAAALPTAALPRPSSESDARPAAKVDNSLRPDETIASQSAEPIDATTPYSSLASKRELVQDSLNGWDKLRRIQEVKEYIYNSTRSNMGTPYKSQNIMTTNDLKNFVLSMIPETSGLDDPSKKINSFFPLCSPQQSKRVEATKNSDDMYMQFNLTYPPSSPDSKVAIGSANLRLWRINQTESSVSVDPCSPHNQQVRGTPPPTSSTTQPAAEPNNSASSTSTTTTSTTSAPTIISEPREVFVRVTITYLVRQGKKSNKLTRYILDSKMVSTSGEGWVDFNVVNAVKDWQNPNNNMGLFVEVEDQEKKKLPAASFFREMNCTAVSSRVPGGGDNSASADLGGAHMLPMISVCTADPNHAANTDTHAANNKPLSNRSNKDLRRFLSMLQPEASSQKRQNPEDEQLEQVQNTEGHQEGKIRHRHNHHHRFRDDGRPTSSQILVVPLVFKTSRVAEMDEEIELMDQQPITIEQLFQR</sequence>
<accession>A0A8S1C645</accession>
<gene>
    <name evidence="4" type="ORF">CLODIP_2_CD02305</name>
</gene>
<feature type="compositionally biased region" description="Low complexity" evidence="1">
    <location>
        <begin position="216"/>
        <end position="244"/>
    </location>
</feature>
<proteinExistence type="predicted"/>
<organism evidence="4 5">
    <name type="scientific">Cloeon dipterum</name>
    <dbReference type="NCBI Taxonomy" id="197152"/>
    <lineage>
        <taxon>Eukaryota</taxon>
        <taxon>Metazoa</taxon>
        <taxon>Ecdysozoa</taxon>
        <taxon>Arthropoda</taxon>
        <taxon>Hexapoda</taxon>
        <taxon>Insecta</taxon>
        <taxon>Pterygota</taxon>
        <taxon>Palaeoptera</taxon>
        <taxon>Ephemeroptera</taxon>
        <taxon>Pisciforma</taxon>
        <taxon>Baetidae</taxon>
        <taxon>Cloeon</taxon>
    </lineage>
</organism>
<evidence type="ECO:0000313" key="4">
    <source>
        <dbReference type="EMBL" id="CAB3363585.1"/>
    </source>
</evidence>
<evidence type="ECO:0000256" key="1">
    <source>
        <dbReference type="SAM" id="MobiDB-lite"/>
    </source>
</evidence>
<dbReference type="EMBL" id="CADEPI010000012">
    <property type="protein sequence ID" value="CAB3363585.1"/>
    <property type="molecule type" value="Genomic_DNA"/>
</dbReference>
<comment type="caution">
    <text evidence="4">The sequence shown here is derived from an EMBL/GenBank/DDBJ whole genome shotgun (WGS) entry which is preliminary data.</text>
</comment>
<feature type="compositionally biased region" description="Basic and acidic residues" evidence="1">
    <location>
        <begin position="28"/>
        <end position="46"/>
    </location>
</feature>
<dbReference type="AlphaFoldDB" id="A0A8S1C645"/>
<dbReference type="OrthoDB" id="6287506at2759"/>
<feature type="region of interest" description="Disordered" evidence="1">
    <location>
        <begin position="400"/>
        <end position="445"/>
    </location>
</feature>
<dbReference type="Pfam" id="PF00688">
    <property type="entry name" value="TGFb_propeptide"/>
    <property type="match status" value="1"/>
</dbReference>
<feature type="compositionally biased region" description="Polar residues" evidence="1">
    <location>
        <begin position="195"/>
        <end position="209"/>
    </location>
</feature>
<feature type="signal peptide" evidence="2">
    <location>
        <begin position="1"/>
        <end position="22"/>
    </location>
</feature>
<evidence type="ECO:0000256" key="2">
    <source>
        <dbReference type="SAM" id="SignalP"/>
    </source>
</evidence>
<evidence type="ECO:0000313" key="5">
    <source>
        <dbReference type="Proteomes" id="UP000494165"/>
    </source>
</evidence>
<feature type="region of interest" description="Disordered" evidence="1">
    <location>
        <begin position="195"/>
        <end position="244"/>
    </location>
</feature>
<name>A0A8S1C645_9INSE</name>
<protein>
    <recommendedName>
        <fullName evidence="3">TGF-beta propeptide domain-containing protein</fullName>
    </recommendedName>
</protein>
<feature type="domain" description="TGF-beta propeptide" evidence="3">
    <location>
        <begin position="254"/>
        <end position="319"/>
    </location>
</feature>
<keyword evidence="2" id="KW-0732">Signal</keyword>
<evidence type="ECO:0000259" key="3">
    <source>
        <dbReference type="Pfam" id="PF00688"/>
    </source>
</evidence>
<dbReference type="InterPro" id="IPR001111">
    <property type="entry name" value="TGF-b_propeptide"/>
</dbReference>